<name>A0A553NYD0_TIGCA</name>
<accession>A0A553NYD0</accession>
<gene>
    <name evidence="1" type="ORF">TCAL_16453</name>
</gene>
<dbReference type="Proteomes" id="UP000318571">
    <property type="component" value="Chromosome 9"/>
</dbReference>
<dbReference type="AlphaFoldDB" id="A0A553NYD0"/>
<reference evidence="1 2" key="1">
    <citation type="journal article" date="2018" name="Nat. Ecol. Evol.">
        <title>Genomic signatures of mitonuclear coevolution across populations of Tigriopus californicus.</title>
        <authorList>
            <person name="Barreto F.S."/>
            <person name="Watson E.T."/>
            <person name="Lima T.G."/>
            <person name="Willett C.S."/>
            <person name="Edmands S."/>
            <person name="Li W."/>
            <person name="Burton R.S."/>
        </authorList>
    </citation>
    <scope>NUCLEOTIDE SEQUENCE [LARGE SCALE GENOMIC DNA]</scope>
    <source>
        <strain evidence="1 2">San Diego</strain>
    </source>
</reference>
<dbReference type="EMBL" id="VCGU01000009">
    <property type="protein sequence ID" value="TRY70418.1"/>
    <property type="molecule type" value="Genomic_DNA"/>
</dbReference>
<keyword evidence="2" id="KW-1185">Reference proteome</keyword>
<comment type="caution">
    <text evidence="1">The sequence shown here is derived from an EMBL/GenBank/DDBJ whole genome shotgun (WGS) entry which is preliminary data.</text>
</comment>
<organism evidence="1 2">
    <name type="scientific">Tigriopus californicus</name>
    <name type="common">Marine copepod</name>
    <dbReference type="NCBI Taxonomy" id="6832"/>
    <lineage>
        <taxon>Eukaryota</taxon>
        <taxon>Metazoa</taxon>
        <taxon>Ecdysozoa</taxon>
        <taxon>Arthropoda</taxon>
        <taxon>Crustacea</taxon>
        <taxon>Multicrustacea</taxon>
        <taxon>Hexanauplia</taxon>
        <taxon>Copepoda</taxon>
        <taxon>Harpacticoida</taxon>
        <taxon>Harpacticidae</taxon>
        <taxon>Tigriopus</taxon>
    </lineage>
</organism>
<protein>
    <submittedName>
        <fullName evidence="1">Uncharacterized protein</fullName>
    </submittedName>
</protein>
<proteinExistence type="predicted"/>
<sequence length="60" mass="6994">MASMTLEGDVRKSLLDRTDAEKVFRPWWDTVEDMLLNCLIALGSLMASYRKYPIVEFNPR</sequence>
<evidence type="ECO:0000313" key="1">
    <source>
        <dbReference type="EMBL" id="TRY70418.1"/>
    </source>
</evidence>
<evidence type="ECO:0000313" key="2">
    <source>
        <dbReference type="Proteomes" id="UP000318571"/>
    </source>
</evidence>